<organism evidence="1 2">
    <name type="scientific">Nitrosomonas communis</name>
    <dbReference type="NCBI Taxonomy" id="44574"/>
    <lineage>
        <taxon>Bacteria</taxon>
        <taxon>Pseudomonadati</taxon>
        <taxon>Pseudomonadota</taxon>
        <taxon>Betaproteobacteria</taxon>
        <taxon>Nitrosomonadales</taxon>
        <taxon>Nitrosomonadaceae</taxon>
        <taxon>Nitrosomonas</taxon>
    </lineage>
</organism>
<sequence length="36" mass="4382">MKKIKYSKLWVHTSQAYMKRELVSAIKRDFAFHQPD</sequence>
<proteinExistence type="predicted"/>
<keyword evidence="2" id="KW-1185">Reference proteome</keyword>
<gene>
    <name evidence="1" type="ORF">SAMN05421863_102239</name>
</gene>
<name>A0A1I4PR50_9PROT</name>
<protein>
    <submittedName>
        <fullName evidence="1">Uncharacterized protein</fullName>
    </submittedName>
</protein>
<accession>A0A1I4PR50</accession>
<evidence type="ECO:0000313" key="2">
    <source>
        <dbReference type="Proteomes" id="UP000183287"/>
    </source>
</evidence>
<dbReference type="EMBL" id="FOUB01000022">
    <property type="protein sequence ID" value="SFM30312.1"/>
    <property type="molecule type" value="Genomic_DNA"/>
</dbReference>
<dbReference type="Proteomes" id="UP000183287">
    <property type="component" value="Unassembled WGS sequence"/>
</dbReference>
<dbReference type="AlphaFoldDB" id="A0A1I4PR50"/>
<evidence type="ECO:0000313" key="1">
    <source>
        <dbReference type="EMBL" id="SFM30312.1"/>
    </source>
</evidence>
<reference evidence="2" key="1">
    <citation type="submission" date="2016-10" db="EMBL/GenBank/DDBJ databases">
        <authorList>
            <person name="Varghese N."/>
            <person name="Submissions S."/>
        </authorList>
    </citation>
    <scope>NUCLEOTIDE SEQUENCE [LARGE SCALE GENOMIC DNA]</scope>
    <source>
        <strain evidence="2">Nm44</strain>
    </source>
</reference>